<dbReference type="Proteomes" id="UP000319263">
    <property type="component" value="Chromosome"/>
</dbReference>
<sequence>MIYCTNCGHQNSDRANFCSQCGTALERPQRQAEDTREADPQSGDARGSDARVGDTTRTMPAMPEEREGSRLSDDDEEAVNALPHGSALLIVRRGADAGSRFLLDTEVSTVGRSQDADILLDDISVSRRHATFTRTDQGVVVRDVGSLNGTYVNRQMVDEQLLQAGDEVQIGKFRLVFYAARS</sequence>
<reference evidence="4 5" key="1">
    <citation type="submission" date="2019-07" db="EMBL/GenBank/DDBJ databases">
        <title>Microlunatus dokdonensis sp. nov. isolated from the rhizospheric soil of the wild plant Elymus tsukushiensis.</title>
        <authorList>
            <person name="Ghim S.-Y."/>
            <person name="Hwang Y.-J."/>
            <person name="Son J.-S."/>
            <person name="Shin J.-H."/>
        </authorList>
    </citation>
    <scope>NUCLEOTIDE SEQUENCE [LARGE SCALE GENOMIC DNA]</scope>
    <source>
        <strain evidence="4 5">KUDC0627</strain>
    </source>
</reference>
<accession>A0A516PZT8</accession>
<keyword evidence="1" id="KW-0597">Phosphoprotein</keyword>
<evidence type="ECO:0000259" key="3">
    <source>
        <dbReference type="PROSITE" id="PS50006"/>
    </source>
</evidence>
<name>A0A516PZT8_9ACTN</name>
<dbReference type="Pfam" id="PF13240">
    <property type="entry name" value="Zn_Ribbon_1"/>
    <property type="match status" value="1"/>
</dbReference>
<dbReference type="OrthoDB" id="9815925at2"/>
<gene>
    <name evidence="4" type="ORF">FOE78_12890</name>
</gene>
<dbReference type="RefSeq" id="WP_143986646.1">
    <property type="nucleotide sequence ID" value="NZ_CP041692.1"/>
</dbReference>
<feature type="region of interest" description="Disordered" evidence="2">
    <location>
        <begin position="26"/>
        <end position="74"/>
    </location>
</feature>
<dbReference type="AlphaFoldDB" id="A0A516PZT8"/>
<proteinExistence type="predicted"/>
<dbReference type="SUPFAM" id="SSF49879">
    <property type="entry name" value="SMAD/FHA domain"/>
    <property type="match status" value="1"/>
</dbReference>
<dbReference type="PANTHER" id="PTHR23308">
    <property type="entry name" value="NUCLEAR INHIBITOR OF PROTEIN PHOSPHATASE-1"/>
    <property type="match status" value="1"/>
</dbReference>
<protein>
    <submittedName>
        <fullName evidence="4">FHA domain-containing protein</fullName>
    </submittedName>
</protein>
<feature type="compositionally biased region" description="Basic and acidic residues" evidence="2">
    <location>
        <begin position="63"/>
        <end position="72"/>
    </location>
</feature>
<dbReference type="EMBL" id="CP041692">
    <property type="protein sequence ID" value="QDP96684.1"/>
    <property type="molecule type" value="Genomic_DNA"/>
</dbReference>
<evidence type="ECO:0000256" key="1">
    <source>
        <dbReference type="ARBA" id="ARBA00022553"/>
    </source>
</evidence>
<evidence type="ECO:0000313" key="4">
    <source>
        <dbReference type="EMBL" id="QDP96684.1"/>
    </source>
</evidence>
<evidence type="ECO:0000256" key="2">
    <source>
        <dbReference type="SAM" id="MobiDB-lite"/>
    </source>
</evidence>
<dbReference type="InterPro" id="IPR026870">
    <property type="entry name" value="Zinc_ribbon_dom"/>
</dbReference>
<keyword evidence="5" id="KW-1185">Reference proteome</keyword>
<dbReference type="PROSITE" id="PS50006">
    <property type="entry name" value="FHA_DOMAIN"/>
    <property type="match status" value="1"/>
</dbReference>
<dbReference type="KEGG" id="mik:FOE78_12890"/>
<dbReference type="InterPro" id="IPR000253">
    <property type="entry name" value="FHA_dom"/>
</dbReference>
<dbReference type="InterPro" id="IPR050923">
    <property type="entry name" value="Cell_Proc_Reg/RNA_Proc"/>
</dbReference>
<dbReference type="InterPro" id="IPR008984">
    <property type="entry name" value="SMAD_FHA_dom_sf"/>
</dbReference>
<evidence type="ECO:0000313" key="5">
    <source>
        <dbReference type="Proteomes" id="UP000319263"/>
    </source>
</evidence>
<feature type="domain" description="FHA" evidence="3">
    <location>
        <begin position="108"/>
        <end position="157"/>
    </location>
</feature>
<dbReference type="Gene3D" id="2.60.200.20">
    <property type="match status" value="1"/>
</dbReference>
<feature type="compositionally biased region" description="Basic and acidic residues" evidence="2">
    <location>
        <begin position="27"/>
        <end position="39"/>
    </location>
</feature>
<organism evidence="4 5">
    <name type="scientific">Microlunatus elymi</name>
    <dbReference type="NCBI Taxonomy" id="2596828"/>
    <lineage>
        <taxon>Bacteria</taxon>
        <taxon>Bacillati</taxon>
        <taxon>Actinomycetota</taxon>
        <taxon>Actinomycetes</taxon>
        <taxon>Propionibacteriales</taxon>
        <taxon>Propionibacteriaceae</taxon>
        <taxon>Microlunatus</taxon>
    </lineage>
</organism>
<dbReference type="SMART" id="SM00240">
    <property type="entry name" value="FHA"/>
    <property type="match status" value="1"/>
</dbReference>
<dbReference type="Pfam" id="PF00498">
    <property type="entry name" value="FHA"/>
    <property type="match status" value="1"/>
</dbReference>